<evidence type="ECO:0000256" key="6">
    <source>
        <dbReference type="SAM" id="MobiDB-lite"/>
    </source>
</evidence>
<dbReference type="InterPro" id="IPR045119">
    <property type="entry name" value="SUN1-5"/>
</dbReference>
<evidence type="ECO:0000313" key="9">
    <source>
        <dbReference type="Proteomes" id="UP000199727"/>
    </source>
</evidence>
<comment type="caution">
    <text evidence="8">The sequence shown here is derived from an EMBL/GenBank/DDBJ whole genome shotgun (WGS) entry which is preliminary data.</text>
</comment>
<dbReference type="PROSITE" id="PS51469">
    <property type="entry name" value="SUN"/>
    <property type="match status" value="1"/>
</dbReference>
<dbReference type="Gene3D" id="1.10.287.1490">
    <property type="match status" value="1"/>
</dbReference>
<protein>
    <recommendedName>
        <fullName evidence="7">SUN domain-containing protein</fullName>
    </recommendedName>
</protein>
<dbReference type="InterPro" id="IPR012919">
    <property type="entry name" value="SUN_dom"/>
</dbReference>
<accession>A0A854QKG3</accession>
<dbReference type="PANTHER" id="PTHR12911">
    <property type="entry name" value="SAD1/UNC-84-LIKE PROTEIN-RELATED"/>
    <property type="match status" value="1"/>
</dbReference>
<feature type="region of interest" description="Disordered" evidence="6">
    <location>
        <begin position="71"/>
        <end position="100"/>
    </location>
</feature>
<feature type="compositionally biased region" description="Polar residues" evidence="6">
    <location>
        <begin position="135"/>
        <end position="153"/>
    </location>
</feature>
<feature type="compositionally biased region" description="Low complexity" evidence="6">
    <location>
        <begin position="84"/>
        <end position="97"/>
    </location>
</feature>
<keyword evidence="2" id="KW-0812">Transmembrane</keyword>
<proteinExistence type="predicted"/>
<feature type="region of interest" description="Disordered" evidence="6">
    <location>
        <begin position="134"/>
        <end position="156"/>
    </location>
</feature>
<feature type="compositionally biased region" description="Low complexity" evidence="6">
    <location>
        <begin position="1"/>
        <end position="18"/>
    </location>
</feature>
<name>A0A854QKG3_CRYNE</name>
<feature type="coiled-coil region" evidence="5">
    <location>
        <begin position="478"/>
        <end position="549"/>
    </location>
</feature>
<keyword evidence="3" id="KW-1133">Transmembrane helix</keyword>
<reference evidence="8 9" key="1">
    <citation type="submission" date="2017-06" db="EMBL/GenBank/DDBJ databases">
        <title>Global population genomics of the pathogenic fungus Cryptococcus neoformans var. grubii.</title>
        <authorList>
            <person name="Cuomo C."/>
            <person name="Litvintseva A."/>
            <person name="Chen Y."/>
            <person name="Young S."/>
            <person name="Zeng Q."/>
            <person name="Chapman S."/>
            <person name="Gujja S."/>
            <person name="Saif S."/>
            <person name="Birren B."/>
        </authorList>
    </citation>
    <scope>NUCLEOTIDE SEQUENCE [LARGE SCALE GENOMIC DNA]</scope>
    <source>
        <strain evidence="8 9">Tu259-1</strain>
    </source>
</reference>
<feature type="region of interest" description="Disordered" evidence="6">
    <location>
        <begin position="1"/>
        <end position="56"/>
    </location>
</feature>
<dbReference type="GO" id="GO:0034993">
    <property type="term" value="C:meiotic nuclear membrane microtubule tethering complex"/>
    <property type="evidence" value="ECO:0007669"/>
    <property type="project" value="TreeGrafter"/>
</dbReference>
<evidence type="ECO:0000256" key="2">
    <source>
        <dbReference type="ARBA" id="ARBA00022692"/>
    </source>
</evidence>
<comment type="subcellular location">
    <subcellularLocation>
        <location evidence="1">Membrane</location>
    </subcellularLocation>
</comment>
<dbReference type="FunFam" id="2.60.120.260:FF:000248">
    <property type="entry name" value="Spindle pole body-associated protein sad1"/>
    <property type="match status" value="1"/>
</dbReference>
<dbReference type="GO" id="GO:0043495">
    <property type="term" value="F:protein-membrane adaptor activity"/>
    <property type="evidence" value="ECO:0007669"/>
    <property type="project" value="TreeGrafter"/>
</dbReference>
<feature type="compositionally biased region" description="Basic and acidic residues" evidence="6">
    <location>
        <begin position="193"/>
        <end position="205"/>
    </location>
</feature>
<evidence type="ECO:0000256" key="5">
    <source>
        <dbReference type="SAM" id="Coils"/>
    </source>
</evidence>
<keyword evidence="5" id="KW-0175">Coiled coil</keyword>
<dbReference type="PANTHER" id="PTHR12911:SF8">
    <property type="entry name" value="KLAROID PROTEIN-RELATED"/>
    <property type="match status" value="1"/>
</dbReference>
<dbReference type="Gene3D" id="2.60.120.260">
    <property type="entry name" value="Galactose-binding domain-like"/>
    <property type="match status" value="1"/>
</dbReference>
<evidence type="ECO:0000256" key="4">
    <source>
        <dbReference type="ARBA" id="ARBA00023136"/>
    </source>
</evidence>
<feature type="compositionally biased region" description="Basic and acidic residues" evidence="6">
    <location>
        <begin position="233"/>
        <end position="244"/>
    </location>
</feature>
<dbReference type="Pfam" id="PF07738">
    <property type="entry name" value="Sad1_UNC"/>
    <property type="match status" value="1"/>
</dbReference>
<dbReference type="AlphaFoldDB" id="A0A854QKG3"/>
<feature type="domain" description="SUN" evidence="7">
    <location>
        <begin position="716"/>
        <end position="900"/>
    </location>
</feature>
<sequence length="900" mass="99005">MPSRRAAPQPSPARSTRSARSRTREQTREEDDWEAESMTSGSFKVPGSRSKKTGNAIGLKDTSVNIAAAFHAAQTGHLPPPSHPNASVSSNSSTSRSLQIPRAISPAEQLAQSARALSPVRFFLRPTEEDVDGYTSFSSVGIGNTDELNTSGEGESYDYRQEEEFVRQAQQQKMAKAKARAEASASVKNRRVKALDEDMPYRPAEEDTVSTASSDSGGGGDGLVKSGALQGRAETRGKRLERGEGYLGMGLGIQPRRRRKSRKNGMEGDESEEDGTPGTGRAWTPAVEVDGHRRSPTPLQLLRGRSPMMDRKSPVPLGAYQQRRRPSDIRTIVTNVLHGVVIGLQFVVELGTTVLYRLIVCPLEKAFGSSKGFVRRAKTDWWKWLGTLLGISLALRFLDNAFRTKGIYTAPDAPPSTIDEMSIRLTSLEHATATLSDLLRAISEGDNELHHSAVTLKSKVDEIEDAVSAERKRVEGVRGELKKEKVTMQSEIDKLRDEIHILSSQVGKHENSISSDRSAKSLQAVERELTQLKSRMEKVEQNVHVALEDGRLVAALERILPQWMPIRTDSQGNFMVEPAFWTEMKKVMVGKGEVEQIVRRLIGEAGVPDNGTKESPVDEHKVVEWMEKAFDRHLQGGLWVTRVEFTSTLNKKLQELARETPEKPTSKRAAASSTVTIKSSKGEDLTSLLNSLIDTALLRYSKDTIARADYALFTAGARVIPHLTSNTFTLQKASTFGKLLWASKDVQGRPPATALHPDTSVGSCWPIKGSEGSLGVMLVDRVVVSDVTIEHAPQELALDIATAPKVVKVLGLVDYTEGLEKLAEYRAAHQMDLNNEEDTNYLPLGTFTYDPSSYSHIQTFPVSPDIVELGIRIGVVVFKIESNWGGDLTCLYRVRVHGNA</sequence>
<gene>
    <name evidence="8" type="ORF">C361_01168</name>
</gene>
<keyword evidence="4" id="KW-0472">Membrane</keyword>
<dbReference type="EMBL" id="AMKT01000020">
    <property type="protein sequence ID" value="OXG27365.1"/>
    <property type="molecule type" value="Genomic_DNA"/>
</dbReference>
<evidence type="ECO:0000256" key="3">
    <source>
        <dbReference type="ARBA" id="ARBA00022989"/>
    </source>
</evidence>
<organism evidence="8 9">
    <name type="scientific">Cryptococcus neoformans Tu259-1</name>
    <dbReference type="NCBI Taxonomy" id="1230072"/>
    <lineage>
        <taxon>Eukaryota</taxon>
        <taxon>Fungi</taxon>
        <taxon>Dikarya</taxon>
        <taxon>Basidiomycota</taxon>
        <taxon>Agaricomycotina</taxon>
        <taxon>Tremellomycetes</taxon>
        <taxon>Tremellales</taxon>
        <taxon>Cryptococcaceae</taxon>
        <taxon>Cryptococcus</taxon>
        <taxon>Cryptococcus neoformans species complex</taxon>
    </lineage>
</organism>
<dbReference type="Proteomes" id="UP000199727">
    <property type="component" value="Unassembled WGS sequence"/>
</dbReference>
<dbReference type="OrthoDB" id="342281at2759"/>
<evidence type="ECO:0000256" key="1">
    <source>
        <dbReference type="ARBA" id="ARBA00004370"/>
    </source>
</evidence>
<evidence type="ECO:0000313" key="8">
    <source>
        <dbReference type="EMBL" id="OXG27365.1"/>
    </source>
</evidence>
<feature type="region of interest" description="Disordered" evidence="6">
    <location>
        <begin position="169"/>
        <end position="314"/>
    </location>
</feature>
<evidence type="ECO:0000259" key="7">
    <source>
        <dbReference type="PROSITE" id="PS51469"/>
    </source>
</evidence>